<feature type="compositionally biased region" description="Low complexity" evidence="2">
    <location>
        <begin position="1"/>
        <end position="21"/>
    </location>
</feature>
<feature type="compositionally biased region" description="Low complexity" evidence="2">
    <location>
        <begin position="583"/>
        <end position="593"/>
    </location>
</feature>
<dbReference type="AlphaFoldDB" id="A0A814UZ24"/>
<evidence type="ECO:0000313" key="5">
    <source>
        <dbReference type="EMBL" id="CAF3945484.1"/>
    </source>
</evidence>
<dbReference type="InterPro" id="IPR050989">
    <property type="entry name" value="Rap1_Ran_GAP"/>
</dbReference>
<gene>
    <name evidence="4" type="ORF">GPM918_LOCUS22710</name>
    <name evidence="5" type="ORF">SRO942_LOCUS22709</name>
</gene>
<accession>A0A814UZ24</accession>
<dbReference type="EMBL" id="CAJOBC010007863">
    <property type="protein sequence ID" value="CAF3945484.1"/>
    <property type="molecule type" value="Genomic_DNA"/>
</dbReference>
<feature type="region of interest" description="Disordered" evidence="2">
    <location>
        <begin position="431"/>
        <end position="466"/>
    </location>
</feature>
<comment type="caution">
    <text evidence="4">The sequence shown here is derived from an EMBL/GenBank/DDBJ whole genome shotgun (WGS) entry which is preliminary data.</text>
</comment>
<dbReference type="EMBL" id="CAJNOQ010007862">
    <property type="protein sequence ID" value="CAF1181176.1"/>
    <property type="molecule type" value="Genomic_DNA"/>
</dbReference>
<evidence type="ECO:0000313" key="6">
    <source>
        <dbReference type="Proteomes" id="UP000663829"/>
    </source>
</evidence>
<reference evidence="4" key="1">
    <citation type="submission" date="2021-02" db="EMBL/GenBank/DDBJ databases">
        <authorList>
            <person name="Nowell W R."/>
        </authorList>
    </citation>
    <scope>NUCLEOTIDE SEQUENCE</scope>
</reference>
<organism evidence="4 6">
    <name type="scientific">Didymodactylos carnosus</name>
    <dbReference type="NCBI Taxonomy" id="1234261"/>
    <lineage>
        <taxon>Eukaryota</taxon>
        <taxon>Metazoa</taxon>
        <taxon>Spiralia</taxon>
        <taxon>Gnathifera</taxon>
        <taxon>Rotifera</taxon>
        <taxon>Eurotatoria</taxon>
        <taxon>Bdelloidea</taxon>
        <taxon>Philodinida</taxon>
        <taxon>Philodinidae</taxon>
        <taxon>Didymodactylos</taxon>
    </lineage>
</organism>
<dbReference type="PANTHER" id="PTHR15711">
    <property type="entry name" value="RAP GTPASE-ACTIVATING PROTEIN"/>
    <property type="match status" value="1"/>
</dbReference>
<dbReference type="Pfam" id="PF02145">
    <property type="entry name" value="Rap_GAP"/>
    <property type="match status" value="1"/>
</dbReference>
<dbReference type="Proteomes" id="UP000681722">
    <property type="component" value="Unassembled WGS sequence"/>
</dbReference>
<dbReference type="Gene3D" id="3.40.50.11210">
    <property type="entry name" value="Rap/Ran-GAP"/>
    <property type="match status" value="1"/>
</dbReference>
<name>A0A814UZ24_9BILA</name>
<dbReference type="GO" id="GO:0051056">
    <property type="term" value="P:regulation of small GTPase mediated signal transduction"/>
    <property type="evidence" value="ECO:0007669"/>
    <property type="project" value="InterPro"/>
</dbReference>
<evidence type="ECO:0000259" key="3">
    <source>
        <dbReference type="PROSITE" id="PS50085"/>
    </source>
</evidence>
<feature type="compositionally biased region" description="Polar residues" evidence="2">
    <location>
        <begin position="625"/>
        <end position="656"/>
    </location>
</feature>
<protein>
    <recommendedName>
        <fullName evidence="3">Rap-GAP domain-containing protein</fullName>
    </recommendedName>
</protein>
<keyword evidence="1" id="KW-0343">GTPase activation</keyword>
<feature type="region of interest" description="Disordered" evidence="2">
    <location>
        <begin position="1"/>
        <end position="33"/>
    </location>
</feature>
<dbReference type="InterPro" id="IPR000331">
    <property type="entry name" value="Rap/Ran_GAP_dom"/>
</dbReference>
<evidence type="ECO:0000256" key="1">
    <source>
        <dbReference type="ARBA" id="ARBA00022468"/>
    </source>
</evidence>
<evidence type="ECO:0000256" key="2">
    <source>
        <dbReference type="SAM" id="MobiDB-lite"/>
    </source>
</evidence>
<feature type="domain" description="Rap-GAP" evidence="3">
    <location>
        <begin position="180"/>
        <end position="405"/>
    </location>
</feature>
<keyword evidence="6" id="KW-1185">Reference proteome</keyword>
<dbReference type="PANTHER" id="PTHR15711:SF22">
    <property type="entry name" value="RAP-GAP DOMAIN-CONTAINING PROTEIN"/>
    <property type="match status" value="1"/>
</dbReference>
<dbReference type="InterPro" id="IPR035974">
    <property type="entry name" value="Rap/Ran-GAP_sf"/>
</dbReference>
<sequence>KQSTTPPLSTSSTQSSATGSLDGLDNQSRSDSNSTISSISFVRETIKSNEPRSASTIAYLLQSQSCVYETYKTIFLNHFHINYYGKHEREGCFIASVRHFSKSSDLQNGKISNSENDIRENSSEHEVHAIIRTQLNSYYRKQVTTGNDDQVLRTIFESVQMYPLIRFEPVGDYKANDKIYRFDKRNDERQYCKIGVYYQKLGQDTENAILSNRFQSKYMENFLNLIAGEKVRLKGFKNYKGDLDVKEDLHGLYSYHTIHEQHEIMFNVAPMIPSSIGINGEYVERKALMNSPKLYPGADFKPDIMAGRVNQVYITVQPTNISLNIDANAYSIPSEQLYYKIEIWKRPDVPDIHPSGGTYKHDDSIREYILTLILNSVHSAVETPFLKPRIPEPRQRAKHEELKLLCQEFIQSVDHLSPLVRDFEDQDLAPYVHHPNTISPQDQDELISPSPCGPISPTSNQSPPKSRLTFKKIFSAISGGPTKENKSNTISHSQLYQYSSDYPMSKSGKTRAPSKASIPLNMPIQSSTSQQHPIIIVTPDISGSRQEPFISTNKSSIPNPFLSVDHIRSRSTSSPQEPVQKGTSATAAASSSTSDDDSNEDSDDTSENEESEDEIEPSTTKERTNQLGGTLPASSTNRTNSFIRSSSSTASNTAVR</sequence>
<dbReference type="Proteomes" id="UP000663829">
    <property type="component" value="Unassembled WGS sequence"/>
</dbReference>
<feature type="compositionally biased region" description="Acidic residues" evidence="2">
    <location>
        <begin position="594"/>
        <end position="616"/>
    </location>
</feature>
<dbReference type="GO" id="GO:0005096">
    <property type="term" value="F:GTPase activator activity"/>
    <property type="evidence" value="ECO:0007669"/>
    <property type="project" value="UniProtKB-KW"/>
</dbReference>
<feature type="region of interest" description="Disordered" evidence="2">
    <location>
        <begin position="568"/>
        <end position="656"/>
    </location>
</feature>
<dbReference type="GO" id="GO:0005737">
    <property type="term" value="C:cytoplasm"/>
    <property type="evidence" value="ECO:0007669"/>
    <property type="project" value="TreeGrafter"/>
</dbReference>
<dbReference type="PROSITE" id="PS50085">
    <property type="entry name" value="RAPGAP"/>
    <property type="match status" value="1"/>
</dbReference>
<feature type="non-terminal residue" evidence="4">
    <location>
        <position position="656"/>
    </location>
</feature>
<proteinExistence type="predicted"/>
<dbReference type="SUPFAM" id="SSF111347">
    <property type="entry name" value="Rap/Ran-GAP"/>
    <property type="match status" value="1"/>
</dbReference>
<evidence type="ECO:0000313" key="4">
    <source>
        <dbReference type="EMBL" id="CAF1181176.1"/>
    </source>
</evidence>
<dbReference type="OrthoDB" id="2499658at2759"/>